<dbReference type="SMART" id="SM00698">
    <property type="entry name" value="MORN"/>
    <property type="match status" value="4"/>
</dbReference>
<dbReference type="GO" id="GO:0008270">
    <property type="term" value="F:zinc ion binding"/>
    <property type="evidence" value="ECO:0007669"/>
    <property type="project" value="UniProtKB-KW"/>
</dbReference>
<dbReference type="STRING" id="544712.C6HGW9"/>
<feature type="domain" description="RING-type" evidence="6">
    <location>
        <begin position="175"/>
        <end position="210"/>
    </location>
</feature>
<sequence>MASQFCPSPVTIDSTKSYLPIETVNVSLSGRSTEISERGSFANPDLLAQYLWALSRRHPTQSLTGTKIVDATYNGEYYSGDFKKGYYHGKGTHISDSGATYTGDFVLGQRHGKGVMEFASGDTYDGDWFEDERNGQGTFVERKTGNKYVGGYRAGKRHGKGISYWEVADEEMDLCQICYSQDQDALFYSCGHVCACVSCAKQVDICPMCRKKVANVVKIYRS</sequence>
<gene>
    <name evidence="7" type="ORF">HCDG_05210</name>
</gene>
<evidence type="ECO:0000256" key="3">
    <source>
        <dbReference type="ARBA" id="ARBA00022771"/>
    </source>
</evidence>
<dbReference type="EMBL" id="GG692426">
    <property type="protein sequence ID" value="EER40621.1"/>
    <property type="molecule type" value="Genomic_DNA"/>
</dbReference>
<dbReference type="SUPFAM" id="SSF57850">
    <property type="entry name" value="RING/U-box"/>
    <property type="match status" value="1"/>
</dbReference>
<proteinExistence type="predicted"/>
<dbReference type="InterPro" id="IPR001841">
    <property type="entry name" value="Znf_RING"/>
</dbReference>
<evidence type="ECO:0000256" key="1">
    <source>
        <dbReference type="ARBA" id="ARBA00022723"/>
    </source>
</evidence>
<dbReference type="InterPro" id="IPR013083">
    <property type="entry name" value="Znf_RING/FYVE/PHD"/>
</dbReference>
<dbReference type="Pfam" id="PF13920">
    <property type="entry name" value="zf-C3HC4_3"/>
    <property type="match status" value="1"/>
</dbReference>
<dbReference type="AlphaFoldDB" id="C6HGW9"/>
<dbReference type="PROSITE" id="PS50089">
    <property type="entry name" value="ZF_RING_2"/>
    <property type="match status" value="1"/>
</dbReference>
<dbReference type="VEuPathDB" id="FungiDB:HCDG_05210"/>
<dbReference type="Gene3D" id="2.20.110.10">
    <property type="entry name" value="Histone H3 K4-specific methyltransferase SET7/9 N-terminal domain"/>
    <property type="match status" value="2"/>
</dbReference>
<name>C6HGW9_AJECH</name>
<dbReference type="FunFam" id="1.10.1170.10:FF:000002">
    <property type="entry name" value="Baculoviral IAP repeat containing 7"/>
    <property type="match status" value="1"/>
</dbReference>
<evidence type="ECO:0000256" key="2">
    <source>
        <dbReference type="ARBA" id="ARBA00022737"/>
    </source>
</evidence>
<keyword evidence="4" id="KW-0862">Zinc</keyword>
<reference evidence="8" key="1">
    <citation type="submission" date="2009-05" db="EMBL/GenBank/DDBJ databases">
        <title>The genome sequence of Ajellomyces capsulatus strain H143.</title>
        <authorList>
            <person name="Champion M."/>
            <person name="Cuomo C.A."/>
            <person name="Ma L.-J."/>
            <person name="Henn M.R."/>
            <person name="Sil A."/>
            <person name="Goldman B."/>
            <person name="Young S.K."/>
            <person name="Kodira C.D."/>
            <person name="Zeng Q."/>
            <person name="Koehrsen M."/>
            <person name="Alvarado L."/>
            <person name="Berlin A.M."/>
            <person name="Borenstein D."/>
            <person name="Chen Z."/>
            <person name="Engels R."/>
            <person name="Freedman E."/>
            <person name="Gellesch M."/>
            <person name="Goldberg J."/>
            <person name="Griggs A."/>
            <person name="Gujja S."/>
            <person name="Heiman D.I."/>
            <person name="Hepburn T.A."/>
            <person name="Howarth C."/>
            <person name="Jen D."/>
            <person name="Larson L."/>
            <person name="Lewis B."/>
            <person name="Mehta T."/>
            <person name="Park D."/>
            <person name="Pearson M."/>
            <person name="Roberts A."/>
            <person name="Saif S."/>
            <person name="Shea T.D."/>
            <person name="Shenoy N."/>
            <person name="Sisk P."/>
            <person name="Stolte C."/>
            <person name="Sykes S."/>
            <person name="Walk T."/>
            <person name="White J."/>
            <person name="Yandava C."/>
            <person name="Klein B."/>
            <person name="McEwen J.G."/>
            <person name="Puccia R."/>
            <person name="Goldman G.H."/>
            <person name="Felipe M.S."/>
            <person name="Nino-Vega G."/>
            <person name="San-Blas G."/>
            <person name="Taylor J.W."/>
            <person name="Mendoza L."/>
            <person name="Galagan J.E."/>
            <person name="Nusbaum C."/>
            <person name="Birren B.W."/>
        </authorList>
    </citation>
    <scope>NUCLEOTIDE SEQUENCE [LARGE SCALE GENOMIC DNA]</scope>
    <source>
        <strain evidence="8">H143</strain>
    </source>
</reference>
<dbReference type="InterPro" id="IPR003409">
    <property type="entry name" value="MORN"/>
</dbReference>
<evidence type="ECO:0000313" key="8">
    <source>
        <dbReference type="Proteomes" id="UP000002624"/>
    </source>
</evidence>
<keyword evidence="1" id="KW-0479">Metal-binding</keyword>
<dbReference type="HOGENOM" id="CLU_1245042_0_0_1"/>
<dbReference type="Proteomes" id="UP000002624">
    <property type="component" value="Unassembled WGS sequence"/>
</dbReference>
<dbReference type="Gene3D" id="3.30.40.10">
    <property type="entry name" value="Zinc/RING finger domain, C3HC4 (zinc finger)"/>
    <property type="match status" value="1"/>
</dbReference>
<protein>
    <submittedName>
        <fullName evidence="7">MORN domain-containing protein</fullName>
    </submittedName>
</protein>
<dbReference type="PANTHER" id="PTHR23084">
    <property type="entry name" value="PHOSPHATIDYLINOSITOL-4-PHOSPHATE 5-KINASE RELATED"/>
    <property type="match status" value="1"/>
</dbReference>
<evidence type="ECO:0000256" key="4">
    <source>
        <dbReference type="ARBA" id="ARBA00022833"/>
    </source>
</evidence>
<dbReference type="Pfam" id="PF02493">
    <property type="entry name" value="MORN"/>
    <property type="match status" value="4"/>
</dbReference>
<dbReference type="SUPFAM" id="SSF82185">
    <property type="entry name" value="Histone H3 K4-specific methyltransferase SET7/9 N-terminal domain"/>
    <property type="match status" value="1"/>
</dbReference>
<evidence type="ECO:0000313" key="7">
    <source>
        <dbReference type="EMBL" id="EER40621.1"/>
    </source>
</evidence>
<accession>C6HGW9</accession>
<keyword evidence="3 5" id="KW-0863">Zinc-finger</keyword>
<evidence type="ECO:0000256" key="5">
    <source>
        <dbReference type="PROSITE-ProRule" id="PRU00175"/>
    </source>
</evidence>
<evidence type="ECO:0000259" key="6">
    <source>
        <dbReference type="PROSITE" id="PS50089"/>
    </source>
</evidence>
<keyword evidence="2" id="KW-0677">Repeat</keyword>
<organism evidence="7 8">
    <name type="scientific">Ajellomyces capsulatus (strain H143)</name>
    <name type="common">Darling's disease fungus</name>
    <name type="synonym">Histoplasma capsulatum</name>
    <dbReference type="NCBI Taxonomy" id="544712"/>
    <lineage>
        <taxon>Eukaryota</taxon>
        <taxon>Fungi</taxon>
        <taxon>Dikarya</taxon>
        <taxon>Ascomycota</taxon>
        <taxon>Pezizomycotina</taxon>
        <taxon>Eurotiomycetes</taxon>
        <taxon>Eurotiomycetidae</taxon>
        <taxon>Onygenales</taxon>
        <taxon>Ajellomycetaceae</taxon>
        <taxon>Histoplasma</taxon>
    </lineage>
</organism>
<dbReference type="PANTHER" id="PTHR23084:SF263">
    <property type="entry name" value="MORN REPEAT-CONTAINING PROTEIN 1"/>
    <property type="match status" value="1"/>
</dbReference>